<keyword evidence="7" id="KW-1133">Transmembrane helix</keyword>
<sequence>MRKAFVGLIAATLFMFAFSFMLVPLYNVFCEVTGLNGKIYGPSDFFKSEQEIRERNVNIRFLSQVNESAPVTFYPSSESLEVVTDKVSKTSYVARNNTNKTLTLTIVPSVSPGLAAEQVKKIQCFCFEEQILAPYEEQEWPIRFYVDSELRGNVNDIYLSYTLFENNRETSMVMHHDS</sequence>
<evidence type="ECO:0000256" key="6">
    <source>
        <dbReference type="ARBA" id="ARBA00022968"/>
    </source>
</evidence>
<protein>
    <recommendedName>
        <fullName evidence="4">Cytochrome c oxidase assembly protein CtaG</fullName>
    </recommendedName>
</protein>
<evidence type="ECO:0000313" key="10">
    <source>
        <dbReference type="EMBL" id="RCL39239.1"/>
    </source>
</evidence>
<dbReference type="NCBIfam" id="NF003465">
    <property type="entry name" value="PRK05089.1"/>
    <property type="match status" value="1"/>
</dbReference>
<gene>
    <name evidence="10" type="ORF">DBW97_00500</name>
</gene>
<evidence type="ECO:0000256" key="3">
    <source>
        <dbReference type="ARBA" id="ARBA00009620"/>
    </source>
</evidence>
<accession>A0A368BPI5</accession>
<comment type="caution">
    <text evidence="10">The sequence shown here is derived from an EMBL/GenBank/DDBJ whole genome shotgun (WGS) entry which is preliminary data.</text>
</comment>
<evidence type="ECO:0000256" key="4">
    <source>
        <dbReference type="ARBA" id="ARBA00015384"/>
    </source>
</evidence>
<keyword evidence="8" id="KW-0186">Copper</keyword>
<dbReference type="SUPFAM" id="SSF110111">
    <property type="entry name" value="Ctag/Cox11"/>
    <property type="match status" value="1"/>
</dbReference>
<comment type="similarity">
    <text evidence="3">Belongs to the COX11/CtaG family.</text>
</comment>
<keyword evidence="9" id="KW-0472">Membrane</keyword>
<comment type="function">
    <text evidence="1">Exerts its effect at some terminal stage of cytochrome c oxidase synthesis, probably by being involved in the insertion of the copper B into subunit I.</text>
</comment>
<dbReference type="EMBL" id="QOPD01000001">
    <property type="protein sequence ID" value="RCL39239.1"/>
    <property type="molecule type" value="Genomic_DNA"/>
</dbReference>
<evidence type="ECO:0000313" key="11">
    <source>
        <dbReference type="Proteomes" id="UP000252147"/>
    </source>
</evidence>
<evidence type="ECO:0000256" key="8">
    <source>
        <dbReference type="ARBA" id="ARBA00023008"/>
    </source>
</evidence>
<evidence type="ECO:0000256" key="7">
    <source>
        <dbReference type="ARBA" id="ARBA00022989"/>
    </source>
</evidence>
<dbReference type="InterPro" id="IPR007533">
    <property type="entry name" value="Cyt_c_oxidase_assmbl_CtaG"/>
</dbReference>
<dbReference type="PANTHER" id="PTHR21320">
    <property type="entry name" value="CYTOCHROME C OXIDASE ASSEMBLY PROTEIN COX11-RELATED"/>
    <property type="match status" value="1"/>
</dbReference>
<reference evidence="10 11" key="1">
    <citation type="journal article" date="2018" name="Microbiome">
        <title>Fine metagenomic profile of the Mediterranean stratified and mixed water columns revealed by assembly and recruitment.</title>
        <authorList>
            <person name="Haro-Moreno J.M."/>
            <person name="Lopez-Perez M."/>
            <person name="De La Torre J.R."/>
            <person name="Picazo A."/>
            <person name="Camacho A."/>
            <person name="Rodriguez-Valera F."/>
        </authorList>
    </citation>
    <scope>NUCLEOTIDE SEQUENCE [LARGE SCALE GENOMIC DNA]</scope>
    <source>
        <strain evidence="10">MED-G83</strain>
    </source>
</reference>
<dbReference type="GO" id="GO:0005507">
    <property type="term" value="F:copper ion binding"/>
    <property type="evidence" value="ECO:0007669"/>
    <property type="project" value="InterPro"/>
</dbReference>
<dbReference type="InterPro" id="IPR023471">
    <property type="entry name" value="CtaG/Cox11_dom_sf"/>
</dbReference>
<evidence type="ECO:0000256" key="9">
    <source>
        <dbReference type="ARBA" id="ARBA00023136"/>
    </source>
</evidence>
<comment type="subcellular location">
    <subcellularLocation>
        <location evidence="2">Cell inner membrane</location>
        <topology evidence="2">Single-pass type II membrane protein</topology>
        <orientation evidence="2">Periplasmic side</orientation>
    </subcellularLocation>
</comment>
<dbReference type="GO" id="GO:0005886">
    <property type="term" value="C:plasma membrane"/>
    <property type="evidence" value="ECO:0007669"/>
    <property type="project" value="UniProtKB-SubCell"/>
</dbReference>
<dbReference type="PANTHER" id="PTHR21320:SF3">
    <property type="entry name" value="CYTOCHROME C OXIDASE ASSEMBLY PROTEIN COX11, MITOCHONDRIAL-RELATED"/>
    <property type="match status" value="1"/>
</dbReference>
<dbReference type="Proteomes" id="UP000252147">
    <property type="component" value="Unassembled WGS sequence"/>
</dbReference>
<evidence type="ECO:0000256" key="1">
    <source>
        <dbReference type="ARBA" id="ARBA00004007"/>
    </source>
</evidence>
<dbReference type="AlphaFoldDB" id="A0A368BPI5"/>
<dbReference type="Gene3D" id="2.60.370.10">
    <property type="entry name" value="Ctag/Cox11"/>
    <property type="match status" value="1"/>
</dbReference>
<proteinExistence type="inferred from homology"/>
<keyword evidence="5" id="KW-0812">Transmembrane</keyword>
<keyword evidence="6" id="KW-0735">Signal-anchor</keyword>
<evidence type="ECO:0000256" key="5">
    <source>
        <dbReference type="ARBA" id="ARBA00022692"/>
    </source>
</evidence>
<organism evidence="10 11">
    <name type="scientific">SAR86 cluster bacterium</name>
    <dbReference type="NCBI Taxonomy" id="2030880"/>
    <lineage>
        <taxon>Bacteria</taxon>
        <taxon>Pseudomonadati</taxon>
        <taxon>Pseudomonadota</taxon>
        <taxon>Gammaproteobacteria</taxon>
        <taxon>SAR86 cluster</taxon>
    </lineage>
</organism>
<name>A0A368BPI5_9GAMM</name>
<evidence type="ECO:0000256" key="2">
    <source>
        <dbReference type="ARBA" id="ARBA00004382"/>
    </source>
</evidence>
<dbReference type="Pfam" id="PF04442">
    <property type="entry name" value="CtaG_Cox11"/>
    <property type="match status" value="1"/>
</dbReference>